<organism evidence="1 2">
    <name type="scientific">Paenibacillus chungangensis</name>
    <dbReference type="NCBI Taxonomy" id="696535"/>
    <lineage>
        <taxon>Bacteria</taxon>
        <taxon>Bacillati</taxon>
        <taxon>Bacillota</taxon>
        <taxon>Bacilli</taxon>
        <taxon>Bacillales</taxon>
        <taxon>Paenibacillaceae</taxon>
        <taxon>Paenibacillus</taxon>
    </lineage>
</organism>
<dbReference type="Proteomes" id="UP001596989">
    <property type="component" value="Unassembled WGS sequence"/>
</dbReference>
<sequence>MRKKTIIITLTAGLLFAAMFIPISVAPSDEIRIVVDHTNEYFIAPPCFEQAKGLTNHLSDTTLKEALASGYKPESACTAEKVNEKTKTVGYWIGHQLGLVSGDWDW</sequence>
<protein>
    <submittedName>
        <fullName evidence="1">Uncharacterized protein</fullName>
    </submittedName>
</protein>
<dbReference type="RefSeq" id="WP_377562904.1">
    <property type="nucleotide sequence ID" value="NZ_JBHTJZ010000005.1"/>
</dbReference>
<comment type="caution">
    <text evidence="1">The sequence shown here is derived from an EMBL/GenBank/DDBJ whole genome shotgun (WGS) entry which is preliminary data.</text>
</comment>
<keyword evidence="2" id="KW-1185">Reference proteome</keyword>
<evidence type="ECO:0000313" key="1">
    <source>
        <dbReference type="EMBL" id="MFD0959060.1"/>
    </source>
</evidence>
<dbReference type="EMBL" id="JBHTJZ010000005">
    <property type="protein sequence ID" value="MFD0959060.1"/>
    <property type="molecule type" value="Genomic_DNA"/>
</dbReference>
<reference evidence="2" key="1">
    <citation type="journal article" date="2019" name="Int. J. Syst. Evol. Microbiol.">
        <title>The Global Catalogue of Microorganisms (GCM) 10K type strain sequencing project: providing services to taxonomists for standard genome sequencing and annotation.</title>
        <authorList>
            <consortium name="The Broad Institute Genomics Platform"/>
            <consortium name="The Broad Institute Genome Sequencing Center for Infectious Disease"/>
            <person name="Wu L."/>
            <person name="Ma J."/>
        </authorList>
    </citation>
    <scope>NUCLEOTIDE SEQUENCE [LARGE SCALE GENOMIC DNA]</scope>
    <source>
        <strain evidence="2">CCUG 59129</strain>
    </source>
</reference>
<name>A0ABW3HP58_9BACL</name>
<gene>
    <name evidence="1" type="ORF">ACFQ2I_06610</name>
</gene>
<evidence type="ECO:0000313" key="2">
    <source>
        <dbReference type="Proteomes" id="UP001596989"/>
    </source>
</evidence>
<proteinExistence type="predicted"/>
<accession>A0ABW3HP58</accession>